<sequence>MTLVLSLSPAVDVTYELQDLKVGESNRVERVTKKIGGKATNVASVLKQLGHEPAILTALGGSVTDWFTTTLSSTFHNSTVIPIATETRTSVTVFDGDATVLNEPPAAISAAELEEIKRALSQRLIGEDYLVISGRMPAGVGPNELASLISLANQTRIRVCIDTTGDHLLAAAEAHAWLLKPNEIEAMDAAGTKTADEAAKHLLSLGALNVLLSRGEKGISLYRHGLETLEFRQIERLNGNPTGAGDASLAGFIGAKLDGLSDEIALRHSVAAGSAAVLAVSAGEIDLSMFKNLIKPN</sequence>
<proteinExistence type="inferred from homology"/>
<evidence type="ECO:0000256" key="3">
    <source>
        <dbReference type="ARBA" id="ARBA00022741"/>
    </source>
</evidence>
<evidence type="ECO:0000256" key="2">
    <source>
        <dbReference type="ARBA" id="ARBA00022679"/>
    </source>
</evidence>
<gene>
    <name evidence="8" type="ORF">A4Z71_00425</name>
</gene>
<dbReference type="PIRSF" id="PIRSF000535">
    <property type="entry name" value="1PFK/6PFK/LacC"/>
    <property type="match status" value="1"/>
</dbReference>
<reference evidence="8 9" key="1">
    <citation type="journal article" date="2016" name="Biochim. Biophys. Acta">
        <title>Photochemical characterization of actinorhodopsin and its functional existence in the natural host.</title>
        <authorList>
            <person name="Nakamura S."/>
            <person name="Kikukawa T."/>
            <person name="Tamogami J."/>
            <person name="Kamiya M."/>
            <person name="Aizawa T."/>
            <person name="Hahn M.W."/>
            <person name="Ihara K."/>
            <person name="Kamo N."/>
            <person name="Demura M."/>
        </authorList>
    </citation>
    <scope>NUCLEOTIDE SEQUENCE [LARGE SCALE GENOMIC DNA]</scope>
    <source>
        <strain evidence="8 9">MWH-Dar1</strain>
    </source>
</reference>
<accession>A0A1D9DXJ7</accession>
<dbReference type="SUPFAM" id="SSF53613">
    <property type="entry name" value="Ribokinase-like"/>
    <property type="match status" value="1"/>
</dbReference>
<dbReference type="PROSITE" id="PS00584">
    <property type="entry name" value="PFKB_KINASES_2"/>
    <property type="match status" value="1"/>
</dbReference>
<keyword evidence="9" id="KW-1185">Reference proteome</keyword>
<evidence type="ECO:0000256" key="5">
    <source>
        <dbReference type="ARBA" id="ARBA00022840"/>
    </source>
</evidence>
<evidence type="ECO:0000256" key="4">
    <source>
        <dbReference type="ARBA" id="ARBA00022777"/>
    </source>
</evidence>
<dbReference type="GO" id="GO:0005524">
    <property type="term" value="F:ATP binding"/>
    <property type="evidence" value="ECO:0007669"/>
    <property type="project" value="UniProtKB-KW"/>
</dbReference>
<dbReference type="PANTHER" id="PTHR46566">
    <property type="entry name" value="1-PHOSPHOFRUCTOKINASE-RELATED"/>
    <property type="match status" value="1"/>
</dbReference>
<dbReference type="InterPro" id="IPR029056">
    <property type="entry name" value="Ribokinase-like"/>
</dbReference>
<dbReference type="GO" id="GO:0005975">
    <property type="term" value="P:carbohydrate metabolic process"/>
    <property type="evidence" value="ECO:0007669"/>
    <property type="project" value="InterPro"/>
</dbReference>
<evidence type="ECO:0000313" key="8">
    <source>
        <dbReference type="EMBL" id="AOY55524.1"/>
    </source>
</evidence>
<dbReference type="PANTHER" id="PTHR46566:SF2">
    <property type="entry name" value="ATP-DEPENDENT 6-PHOSPHOFRUCTOKINASE ISOZYME 2"/>
    <property type="match status" value="1"/>
</dbReference>
<evidence type="ECO:0000256" key="6">
    <source>
        <dbReference type="PIRNR" id="PIRNR000535"/>
    </source>
</evidence>
<dbReference type="InterPro" id="IPR002173">
    <property type="entry name" value="Carboh/pur_kinase_PfkB_CS"/>
</dbReference>
<dbReference type="InterPro" id="IPR011611">
    <property type="entry name" value="PfkB_dom"/>
</dbReference>
<feature type="domain" description="Carbohydrate kinase PfkB" evidence="7">
    <location>
        <begin position="14"/>
        <end position="283"/>
    </location>
</feature>
<evidence type="ECO:0000256" key="1">
    <source>
        <dbReference type="ARBA" id="ARBA00010688"/>
    </source>
</evidence>
<dbReference type="Pfam" id="PF00294">
    <property type="entry name" value="PfkB"/>
    <property type="match status" value="1"/>
</dbReference>
<name>A0A1D9DXJ7_9MICO</name>
<dbReference type="STRING" id="535712.A4Z71_00425"/>
<dbReference type="InterPro" id="IPR017583">
    <property type="entry name" value="Tagatose/fructose_Pkinase"/>
</dbReference>
<keyword evidence="4" id="KW-0418">Kinase</keyword>
<dbReference type="PROSITE" id="PS00583">
    <property type="entry name" value="PFKB_KINASES_1"/>
    <property type="match status" value="1"/>
</dbReference>
<dbReference type="OrthoDB" id="9801219at2"/>
<keyword evidence="2 6" id="KW-0808">Transferase</keyword>
<dbReference type="GO" id="GO:0016301">
    <property type="term" value="F:kinase activity"/>
    <property type="evidence" value="ECO:0007669"/>
    <property type="project" value="UniProtKB-KW"/>
</dbReference>
<dbReference type="EMBL" id="CP015208">
    <property type="protein sequence ID" value="AOY55524.1"/>
    <property type="molecule type" value="Genomic_DNA"/>
</dbReference>
<keyword evidence="5" id="KW-0067">ATP-binding</keyword>
<keyword evidence="3" id="KW-0547">Nucleotide-binding</keyword>
<comment type="similarity">
    <text evidence="1">Belongs to the carbohydrate kinase PfkB family.</text>
</comment>
<protein>
    <recommendedName>
        <fullName evidence="7">Carbohydrate kinase PfkB domain-containing protein</fullName>
    </recommendedName>
</protein>
<evidence type="ECO:0000259" key="7">
    <source>
        <dbReference type="Pfam" id="PF00294"/>
    </source>
</evidence>
<dbReference type="AlphaFoldDB" id="A0A1D9DXJ7"/>
<dbReference type="Proteomes" id="UP000243784">
    <property type="component" value="Chromosome"/>
</dbReference>
<evidence type="ECO:0000313" key="9">
    <source>
        <dbReference type="Proteomes" id="UP000243784"/>
    </source>
</evidence>
<organism evidence="8 9">
    <name type="scientific">Candidatus Rhodoluna planktonica</name>
    <dbReference type="NCBI Taxonomy" id="535712"/>
    <lineage>
        <taxon>Bacteria</taxon>
        <taxon>Bacillati</taxon>
        <taxon>Actinomycetota</taxon>
        <taxon>Actinomycetes</taxon>
        <taxon>Micrococcales</taxon>
        <taxon>Microbacteriaceae</taxon>
        <taxon>Luna cluster</taxon>
        <taxon>Luna-1 subcluster</taxon>
        <taxon>Rhodoluna</taxon>
    </lineage>
</organism>
<dbReference type="Gene3D" id="3.40.1190.20">
    <property type="match status" value="1"/>
</dbReference>
<dbReference type="RefSeq" id="WP_070954042.1">
    <property type="nucleotide sequence ID" value="NZ_CP015208.1"/>
</dbReference>
<dbReference type="KEGG" id="rpla:A4Z71_00425"/>
<dbReference type="GO" id="GO:0016773">
    <property type="term" value="F:phosphotransferase activity, alcohol group as acceptor"/>
    <property type="evidence" value="ECO:0007669"/>
    <property type="project" value="InterPro"/>
</dbReference>